<reference evidence="3" key="1">
    <citation type="submission" date="2016-03" db="EMBL/GenBank/DDBJ databases">
        <title>Draft genome sequence of Rosellinia necatrix.</title>
        <authorList>
            <person name="Kanematsu S."/>
        </authorList>
    </citation>
    <scope>NUCLEOTIDE SEQUENCE [LARGE SCALE GENOMIC DNA]</scope>
    <source>
        <strain evidence="3">W97</strain>
    </source>
</reference>
<protein>
    <recommendedName>
        <fullName evidence="1">non-specific serine/threonine protein kinase</fullName>
        <ecNumber evidence="1">2.7.11.1</ecNumber>
    </recommendedName>
</protein>
<dbReference type="InterPro" id="IPR008271">
    <property type="entry name" value="Ser/Thr_kinase_AS"/>
</dbReference>
<keyword evidence="3" id="KW-0418">Kinase</keyword>
<dbReference type="PROSITE" id="PS00108">
    <property type="entry name" value="PROTEIN_KINASE_ST"/>
    <property type="match status" value="1"/>
</dbReference>
<dbReference type="Pfam" id="PF00069">
    <property type="entry name" value="Pkinase"/>
    <property type="match status" value="1"/>
</dbReference>
<evidence type="ECO:0000313" key="3">
    <source>
        <dbReference type="EMBL" id="GAP89468.2"/>
    </source>
</evidence>
<dbReference type="GO" id="GO:0004674">
    <property type="term" value="F:protein serine/threonine kinase activity"/>
    <property type="evidence" value="ECO:0007669"/>
    <property type="project" value="UniProtKB-EC"/>
</dbReference>
<organism evidence="3">
    <name type="scientific">Rosellinia necatrix</name>
    <name type="common">White root-rot fungus</name>
    <dbReference type="NCBI Taxonomy" id="77044"/>
    <lineage>
        <taxon>Eukaryota</taxon>
        <taxon>Fungi</taxon>
        <taxon>Dikarya</taxon>
        <taxon>Ascomycota</taxon>
        <taxon>Pezizomycotina</taxon>
        <taxon>Sordariomycetes</taxon>
        <taxon>Xylariomycetidae</taxon>
        <taxon>Xylariales</taxon>
        <taxon>Xylariaceae</taxon>
        <taxon>Rosellinia</taxon>
    </lineage>
</organism>
<dbReference type="Proteomes" id="UP000054516">
    <property type="component" value="Unassembled WGS sequence"/>
</dbReference>
<dbReference type="InterPro" id="IPR050235">
    <property type="entry name" value="CK1_Ser-Thr_kinase"/>
</dbReference>
<dbReference type="SUPFAM" id="SSF56112">
    <property type="entry name" value="Protein kinase-like (PK-like)"/>
    <property type="match status" value="1"/>
</dbReference>
<dbReference type="InterPro" id="IPR011009">
    <property type="entry name" value="Kinase-like_dom_sf"/>
</dbReference>
<dbReference type="InterPro" id="IPR000719">
    <property type="entry name" value="Prot_kinase_dom"/>
</dbReference>
<dbReference type="EC" id="2.7.11.1" evidence="1"/>
<dbReference type="AlphaFoldDB" id="A0A1W2TMA2"/>
<dbReference type="OMA" id="KANQIYM"/>
<feature type="domain" description="Protein kinase" evidence="2">
    <location>
        <begin position="1"/>
        <end position="257"/>
    </location>
</feature>
<dbReference type="EMBL" id="DF977485">
    <property type="protein sequence ID" value="GAP89468.2"/>
    <property type="molecule type" value="Genomic_DNA"/>
</dbReference>
<dbReference type="CDD" id="cd14016">
    <property type="entry name" value="STKc_CK1"/>
    <property type="match status" value="1"/>
</dbReference>
<dbReference type="Gene3D" id="1.10.510.10">
    <property type="entry name" value="Transferase(Phosphotransferase) domain 1"/>
    <property type="match status" value="1"/>
</dbReference>
<keyword evidence="3" id="KW-0808">Transferase</keyword>
<evidence type="ECO:0000256" key="1">
    <source>
        <dbReference type="ARBA" id="ARBA00012513"/>
    </source>
</evidence>
<dbReference type="OrthoDB" id="5800476at2759"/>
<dbReference type="GO" id="GO:0005524">
    <property type="term" value="F:ATP binding"/>
    <property type="evidence" value="ECO:0007669"/>
    <property type="project" value="InterPro"/>
</dbReference>
<proteinExistence type="predicted"/>
<evidence type="ECO:0000259" key="2">
    <source>
        <dbReference type="PROSITE" id="PS50011"/>
    </source>
</evidence>
<dbReference type="PANTHER" id="PTHR11909">
    <property type="entry name" value="CASEIN KINASE-RELATED"/>
    <property type="match status" value="1"/>
</dbReference>
<dbReference type="SMART" id="SM00220">
    <property type="entry name" value="S_TKc"/>
    <property type="match status" value="1"/>
</dbReference>
<dbReference type="PROSITE" id="PS50011">
    <property type="entry name" value="PROTEIN_KINASE_DOM"/>
    <property type="match status" value="1"/>
</dbReference>
<dbReference type="STRING" id="77044.A0A1W2TMA2"/>
<keyword evidence="4" id="KW-1185">Reference proteome</keyword>
<sequence>MKLTCEGTDTSTGEEVAVKLIDLRRDRGGYGRGLQDEAETYKALAGIVGIPRVHWIGTEGNYSVLVLPLLGPSLEDLFSYCNKRFSLKTILLIADQAISLLERIHNHFLHRDVKPENFLLGVGEHGNTLYAIDFGLANEFSDGSRADVRRGLTYALPFGGTSTFASVDTHKGLEQSWADDLQSLGYMFVYFARGSLPWENLRTRASMQEKKEELSGEELCRGVLPAEFVEYIDYTRSLEFRVKPDYERLRDLFRSRFEAEGFEYDNVFDWTVKRFHEIHGTTSDMA</sequence>
<evidence type="ECO:0000313" key="4">
    <source>
        <dbReference type="Proteomes" id="UP000054516"/>
    </source>
</evidence>
<accession>A0A1W2TMA2</accession>
<name>A0A1W2TMA2_ROSNE</name>
<gene>
    <name evidence="3" type="ORF">SAMD00023353_4001110</name>
</gene>